<evidence type="ECO:0000313" key="2">
    <source>
        <dbReference type="Proteomes" id="UP000030848"/>
    </source>
</evidence>
<accession>A0A837DDM9</accession>
<comment type="caution">
    <text evidence="1">The sequence shown here is derived from an EMBL/GenBank/DDBJ whole genome shotgun (WGS) entry which is preliminary data.</text>
</comment>
<organism evidence="1 2">
    <name type="scientific">Saccharomonospora viridis</name>
    <dbReference type="NCBI Taxonomy" id="1852"/>
    <lineage>
        <taxon>Bacteria</taxon>
        <taxon>Bacillati</taxon>
        <taxon>Actinomycetota</taxon>
        <taxon>Actinomycetes</taxon>
        <taxon>Pseudonocardiales</taxon>
        <taxon>Pseudonocardiaceae</taxon>
        <taxon>Saccharomonospora</taxon>
    </lineage>
</organism>
<dbReference type="AlphaFoldDB" id="A0A837DDM9"/>
<evidence type="ECO:0008006" key="3">
    <source>
        <dbReference type="Google" id="ProtNLM"/>
    </source>
</evidence>
<name>A0A837DDM9_9PSEU</name>
<evidence type="ECO:0000313" key="1">
    <source>
        <dbReference type="EMBL" id="KHF44474.1"/>
    </source>
</evidence>
<dbReference type="RefSeq" id="WP_037309317.1">
    <property type="nucleotide sequence ID" value="NZ_FOWS01000004.1"/>
</dbReference>
<protein>
    <recommendedName>
        <fullName evidence="3">BioF2-like acetyltransferase domain-containing protein</fullName>
    </recommendedName>
</protein>
<gene>
    <name evidence="1" type="ORF">MINT15_13560</name>
</gene>
<proteinExistence type="predicted"/>
<dbReference type="EMBL" id="JRZE01000003">
    <property type="protein sequence ID" value="KHF44474.1"/>
    <property type="molecule type" value="Genomic_DNA"/>
</dbReference>
<reference evidence="1 2" key="1">
    <citation type="submission" date="2014-10" db="EMBL/GenBank/DDBJ databases">
        <title>Genome sequence of Micropolyspora internatus JCM3315.</title>
        <authorList>
            <person name="Shin S.-K."/>
            <person name="Yi H."/>
        </authorList>
    </citation>
    <scope>NUCLEOTIDE SEQUENCE [LARGE SCALE GENOMIC DNA]</scope>
    <source>
        <strain evidence="1 2">JCM 3315</strain>
    </source>
</reference>
<dbReference type="Proteomes" id="UP000030848">
    <property type="component" value="Unassembled WGS sequence"/>
</dbReference>
<dbReference type="OrthoDB" id="3687960at2"/>
<sequence>MTKPLAERPRPASTGQRIEVEIVDPRSAPEPSGWAKFRRRAAPWPMWDYELLRLEAWLSRNPPVLAVFREGGRVLGASVAMLCSPLRGQTFAPRVVGRWRRYAPCWAEVCLPWFSGHPAVVFLARVSAGLRRELLRLFERRLVEYVGPGLLGVVYRALPVEIAREVTGPGRLSREIDPTTVLVNRWDSVDEWFASLRPPVRAAVQEVLDDAADLDITTGAGRTDLDAGELAALLNRHRARQDERAWREGQSTGIAGLRPDTRSPVPTAYLEAFLRRPEVVTRTYREGGRLIAFHTMIDIKEGIALPHWASLPVALGGRRRLYADAYVHCVQRMIEMGRPEITAGRTLLDLKAAFGFDTRTLLSVAVPRPVMAR</sequence>